<dbReference type="PANTHER" id="PTHR37984">
    <property type="entry name" value="PROTEIN CBG26694"/>
    <property type="match status" value="1"/>
</dbReference>
<dbReference type="SUPFAM" id="SSF53098">
    <property type="entry name" value="Ribonuclease H-like"/>
    <property type="match status" value="1"/>
</dbReference>
<comment type="caution">
    <text evidence="3">The sequence shown here is derived from an EMBL/GenBank/DDBJ whole genome shotgun (WGS) entry which is preliminary data.</text>
</comment>
<feature type="compositionally biased region" description="Polar residues" evidence="1">
    <location>
        <begin position="38"/>
        <end position="60"/>
    </location>
</feature>
<accession>A0A9W6XWR5</accession>
<feature type="region of interest" description="Disordered" evidence="1">
    <location>
        <begin position="1"/>
        <end position="104"/>
    </location>
</feature>
<evidence type="ECO:0000313" key="3">
    <source>
        <dbReference type="EMBL" id="GMF46668.1"/>
    </source>
</evidence>
<dbReference type="InterPro" id="IPR012337">
    <property type="entry name" value="RNaseH-like_sf"/>
</dbReference>
<feature type="compositionally biased region" description="Polar residues" evidence="1">
    <location>
        <begin position="82"/>
        <end position="102"/>
    </location>
</feature>
<dbReference type="PROSITE" id="PS50994">
    <property type="entry name" value="INTEGRASE"/>
    <property type="match status" value="1"/>
</dbReference>
<evidence type="ECO:0000256" key="1">
    <source>
        <dbReference type="SAM" id="MobiDB-lite"/>
    </source>
</evidence>
<dbReference type="GO" id="GO:0015074">
    <property type="term" value="P:DNA integration"/>
    <property type="evidence" value="ECO:0007669"/>
    <property type="project" value="InterPro"/>
</dbReference>
<name>A0A9W6XWR5_9STRA</name>
<dbReference type="EMBL" id="BSXT01002005">
    <property type="protein sequence ID" value="GMF46668.1"/>
    <property type="molecule type" value="Genomic_DNA"/>
</dbReference>
<dbReference type="InterPro" id="IPR050951">
    <property type="entry name" value="Retrovirus_Pol_polyprotein"/>
</dbReference>
<proteinExistence type="predicted"/>
<dbReference type="GO" id="GO:0003676">
    <property type="term" value="F:nucleic acid binding"/>
    <property type="evidence" value="ECO:0007669"/>
    <property type="project" value="InterPro"/>
</dbReference>
<organism evidence="3 4">
    <name type="scientific">Phytophthora fragariaefolia</name>
    <dbReference type="NCBI Taxonomy" id="1490495"/>
    <lineage>
        <taxon>Eukaryota</taxon>
        <taxon>Sar</taxon>
        <taxon>Stramenopiles</taxon>
        <taxon>Oomycota</taxon>
        <taxon>Peronosporomycetes</taxon>
        <taxon>Peronosporales</taxon>
        <taxon>Peronosporaceae</taxon>
        <taxon>Phytophthora</taxon>
    </lineage>
</organism>
<protein>
    <submittedName>
        <fullName evidence="3">Unnamed protein product</fullName>
    </submittedName>
</protein>
<dbReference type="InterPro" id="IPR036397">
    <property type="entry name" value="RNaseH_sf"/>
</dbReference>
<feature type="domain" description="Integrase catalytic" evidence="2">
    <location>
        <begin position="97"/>
        <end position="212"/>
    </location>
</feature>
<dbReference type="Proteomes" id="UP001165121">
    <property type="component" value="Unassembled WGS sequence"/>
</dbReference>
<feature type="compositionally biased region" description="Basic residues" evidence="1">
    <location>
        <begin position="1"/>
        <end position="14"/>
    </location>
</feature>
<reference evidence="3" key="1">
    <citation type="submission" date="2023-04" db="EMBL/GenBank/DDBJ databases">
        <title>Phytophthora fragariaefolia NBRC 109709.</title>
        <authorList>
            <person name="Ichikawa N."/>
            <person name="Sato H."/>
            <person name="Tonouchi N."/>
        </authorList>
    </citation>
    <scope>NUCLEOTIDE SEQUENCE</scope>
    <source>
        <strain evidence="3">NBRC 109709</strain>
    </source>
</reference>
<dbReference type="PANTHER" id="PTHR37984:SF5">
    <property type="entry name" value="PROTEIN NYNRIN-LIKE"/>
    <property type="match status" value="1"/>
</dbReference>
<keyword evidence="4" id="KW-1185">Reference proteome</keyword>
<feature type="compositionally biased region" description="Basic and acidic residues" evidence="1">
    <location>
        <begin position="18"/>
        <end position="37"/>
    </location>
</feature>
<evidence type="ECO:0000259" key="2">
    <source>
        <dbReference type="PROSITE" id="PS50994"/>
    </source>
</evidence>
<dbReference type="InterPro" id="IPR001584">
    <property type="entry name" value="Integrase_cat-core"/>
</dbReference>
<gene>
    <name evidence="3" type="ORF">Pfra01_001727500</name>
</gene>
<dbReference type="AlphaFoldDB" id="A0A9W6XWR5"/>
<dbReference type="Gene3D" id="3.30.420.10">
    <property type="entry name" value="Ribonuclease H-like superfamily/Ribonuclease H"/>
    <property type="match status" value="1"/>
</dbReference>
<evidence type="ECO:0000313" key="4">
    <source>
        <dbReference type="Proteomes" id="UP001165121"/>
    </source>
</evidence>
<sequence length="212" mass="23942">MTRYQKKSRRKRVRFAGVRRDSSNEGLDEYDRRHDNSSNDNEAIQTSLDNSNEESQTLPTIPNAKDIDPVAVQNEPADFKQKQTSSARTLTGKRTSRTSVPTGVNGLRYTPADISVREHGAVAISMSITGFVFAKAMSNTDALRFAQPFEECVYRRFGAPSLIRHDRDPRFMSEVFQAFAEIMQSKSRATLSYRPQTNGQQERSVKTVIQSV</sequence>